<organism evidence="3 4">
    <name type="scientific">Metabacillus rhizolycopersici</name>
    <dbReference type="NCBI Taxonomy" id="2875709"/>
    <lineage>
        <taxon>Bacteria</taxon>
        <taxon>Bacillati</taxon>
        <taxon>Bacillota</taxon>
        <taxon>Bacilli</taxon>
        <taxon>Bacillales</taxon>
        <taxon>Bacillaceae</taxon>
        <taxon>Metabacillus</taxon>
    </lineage>
</organism>
<gene>
    <name evidence="3" type="ORF">K9V48_01125</name>
</gene>
<dbReference type="InterPro" id="IPR042070">
    <property type="entry name" value="PucR_C-HTH_sf"/>
</dbReference>
<keyword evidence="4" id="KW-1185">Reference proteome</keyword>
<evidence type="ECO:0000313" key="3">
    <source>
        <dbReference type="EMBL" id="MBZ5748888.1"/>
    </source>
</evidence>
<evidence type="ECO:0000259" key="2">
    <source>
        <dbReference type="Pfam" id="PF13556"/>
    </source>
</evidence>
<dbReference type="Pfam" id="PF07905">
    <property type="entry name" value="PucR"/>
    <property type="match status" value="1"/>
</dbReference>
<reference evidence="3" key="1">
    <citation type="submission" date="2024-05" db="EMBL/GenBank/DDBJ databases">
        <title>Metabacillus sp. nov., isolated from the rhizosphere soil of tomato plants.</title>
        <authorList>
            <person name="Ma R."/>
        </authorList>
    </citation>
    <scope>NUCLEOTIDE SEQUENCE</scope>
    <source>
        <strain evidence="3">DBTR6</strain>
    </source>
</reference>
<dbReference type="PANTHER" id="PTHR33744">
    <property type="entry name" value="CARBOHYDRATE DIACID REGULATOR"/>
    <property type="match status" value="1"/>
</dbReference>
<evidence type="ECO:0000313" key="4">
    <source>
        <dbReference type="Proteomes" id="UP001165287"/>
    </source>
</evidence>
<proteinExistence type="predicted"/>
<dbReference type="PANTHER" id="PTHR33744:SF15">
    <property type="entry name" value="CARBOHYDRATE DIACID REGULATOR"/>
    <property type="match status" value="1"/>
</dbReference>
<accession>A0ABS7UKP8</accession>
<dbReference type="Proteomes" id="UP001165287">
    <property type="component" value="Unassembled WGS sequence"/>
</dbReference>
<sequence>MKNEIKLSVQEVILQEQFQQAKIVAGKNGLHRTVKWVHIIEVSEVSNLLNGNELILSTGVGWKEGKATLLSLVQQLIDCKAAGLCIELRKYMTMTDVPEETIQLANQYDFPIIVFDHEVRFIDITESVHTLIIKKQYQMITELEDYSRRLNEVLLETDPMEKILRMLYEQIKAPVIYQTNEGLVEIVSKKTKKENQYLLQMVNDQKIEQNDSIIRQKIHVWNQTFAELMIISEKGSIHEFETLVLDRTVTALAQVILRELWTEERRMAKESDWIQDWLNGEHTKEQVVKYLAEHKLDINPKKAVVLLLNAKQLNIASSTTTYLKMLLRHIFQEQGFFLLSADLKKTIVFILLDNREGNDCRKRIEAGIEHALKSDYFKDDFLSHIQFSVGKIVNHLTEVKISYEKAKETAIVRDQASNNLSIFFYDDLHIYRLIYAAQEQGILSEFINDYLKPVLNYDKLYAANLIDTLNVYLECNGSKKETAQRLYIVRQSLYHRLKKLNELLGEDFMITPKRQAIEFAVSAYKYLNKNEQTFFKGEKLS</sequence>
<dbReference type="EMBL" id="JAIQUM010000002">
    <property type="protein sequence ID" value="MBZ5748888.1"/>
    <property type="molecule type" value="Genomic_DNA"/>
</dbReference>
<dbReference type="InterPro" id="IPR025736">
    <property type="entry name" value="PucR_C-HTH_dom"/>
</dbReference>
<feature type="domain" description="Purine catabolism PurC-like" evidence="1">
    <location>
        <begin position="12"/>
        <end position="132"/>
    </location>
</feature>
<dbReference type="RefSeq" id="WP_224136148.1">
    <property type="nucleotide sequence ID" value="NZ_JAIQUM010000002.1"/>
</dbReference>
<dbReference type="InterPro" id="IPR051448">
    <property type="entry name" value="CdaR-like_regulators"/>
</dbReference>
<dbReference type="Gene3D" id="1.10.10.2840">
    <property type="entry name" value="PucR C-terminal helix-turn-helix domain"/>
    <property type="match status" value="1"/>
</dbReference>
<feature type="domain" description="PucR C-terminal helix-turn-helix" evidence="2">
    <location>
        <begin position="465"/>
        <end position="521"/>
    </location>
</feature>
<comment type="caution">
    <text evidence="3">The sequence shown here is derived from an EMBL/GenBank/DDBJ whole genome shotgun (WGS) entry which is preliminary data.</text>
</comment>
<dbReference type="Pfam" id="PF13556">
    <property type="entry name" value="HTH_30"/>
    <property type="match status" value="1"/>
</dbReference>
<protein>
    <submittedName>
        <fullName evidence="3">PucR family transcriptional regulator ligand-binding domain-containing protein</fullName>
    </submittedName>
</protein>
<dbReference type="InterPro" id="IPR012914">
    <property type="entry name" value="PucR_dom"/>
</dbReference>
<evidence type="ECO:0000259" key="1">
    <source>
        <dbReference type="Pfam" id="PF07905"/>
    </source>
</evidence>
<name>A0ABS7UKP8_9BACI</name>